<evidence type="ECO:0000313" key="4">
    <source>
        <dbReference type="EMBL" id="MBU3061491.1"/>
    </source>
</evidence>
<dbReference type="InterPro" id="IPR016161">
    <property type="entry name" value="Ald_DH/histidinol_DH"/>
</dbReference>
<gene>
    <name evidence="4" type="ORF">KO481_08135</name>
</gene>
<accession>A0ABS6ATY5</accession>
<dbReference type="Pfam" id="PF00171">
    <property type="entry name" value="Aldedh"/>
    <property type="match status" value="1"/>
</dbReference>
<dbReference type="PANTHER" id="PTHR43353:SF3">
    <property type="entry name" value="ALDEHYDE DEHYDROGENASE-RELATED"/>
    <property type="match status" value="1"/>
</dbReference>
<dbReference type="InterPro" id="IPR044151">
    <property type="entry name" value="ALDH_KGSADH"/>
</dbReference>
<name>A0ABS6ATY5_9NOCA</name>
<sequence length="519" mass="54562">MEDTVTAETSPADIDRIVSAAVHAADRLAATTPVERARLLEAAADALEKASDELVTLAAKETHLPEQPRLRGEMVRTVFQLRLFGQVLTDGEFLRAAVDHADAKWPMGPRPDIRRMTVPIGPVLVFTASNFPLTLSVAGHDTAAALAAGCPVVIKAHPGHPELSERTFEILARALTEAGAPEGTVGIIYGLESGVTALRHPGIAAAAFTGSEAGGRALFDIANARPRPIPFYGELGSVNPVVVTAAAVAARGVEIATGYAGSFTLGAGQFCTKPGLLLLPAGHGLEDELRAAVAAIPAQHMLNERIAHGYRAGLERLTEHPAVAVLSDPTGSTDTPSRALSASADSAGSTDTPSQVPPAPAPDTAEFGPTLLRVNGADFLHHSESLDAECFGPVSLIVEYEGPEQLRAILRELEPGLTITLQAEESDAELVESLLPGLTALAGRLIWNGWPTGITLSWAQQHGGPYPATTTPQFTSMGTAAIDRFLRPVAWQGFPEALLPAPLRDANPWDVPQRVDGKR</sequence>
<dbReference type="EMBL" id="JAHKNI010000002">
    <property type="protein sequence ID" value="MBU3061491.1"/>
    <property type="molecule type" value="Genomic_DNA"/>
</dbReference>
<keyword evidence="5" id="KW-1185">Reference proteome</keyword>
<dbReference type="Gene3D" id="3.40.309.10">
    <property type="entry name" value="Aldehyde Dehydrogenase, Chain A, domain 2"/>
    <property type="match status" value="1"/>
</dbReference>
<dbReference type="CDD" id="cd07129">
    <property type="entry name" value="ALDH_KGSADH"/>
    <property type="match status" value="1"/>
</dbReference>
<evidence type="ECO:0000313" key="5">
    <source>
        <dbReference type="Proteomes" id="UP000733379"/>
    </source>
</evidence>
<proteinExistence type="predicted"/>
<dbReference type="Gene3D" id="3.40.605.10">
    <property type="entry name" value="Aldehyde Dehydrogenase, Chain A, domain 1"/>
    <property type="match status" value="1"/>
</dbReference>
<dbReference type="SUPFAM" id="SSF53720">
    <property type="entry name" value="ALDH-like"/>
    <property type="match status" value="1"/>
</dbReference>
<feature type="domain" description="Aldehyde dehydrogenase" evidence="3">
    <location>
        <begin position="7"/>
        <end position="282"/>
    </location>
</feature>
<evidence type="ECO:0000259" key="3">
    <source>
        <dbReference type="Pfam" id="PF00171"/>
    </source>
</evidence>
<evidence type="ECO:0000256" key="2">
    <source>
        <dbReference type="SAM" id="MobiDB-lite"/>
    </source>
</evidence>
<evidence type="ECO:0000256" key="1">
    <source>
        <dbReference type="ARBA" id="ARBA00023002"/>
    </source>
</evidence>
<dbReference type="Proteomes" id="UP000733379">
    <property type="component" value="Unassembled WGS sequence"/>
</dbReference>
<feature type="compositionally biased region" description="Low complexity" evidence="2">
    <location>
        <begin position="336"/>
        <end position="354"/>
    </location>
</feature>
<dbReference type="InterPro" id="IPR015590">
    <property type="entry name" value="Aldehyde_DH_dom"/>
</dbReference>
<dbReference type="InterPro" id="IPR016163">
    <property type="entry name" value="Ald_DH_C"/>
</dbReference>
<organism evidence="4 5">
    <name type="scientific">Nocardia albiluteola</name>
    <dbReference type="NCBI Taxonomy" id="2842303"/>
    <lineage>
        <taxon>Bacteria</taxon>
        <taxon>Bacillati</taxon>
        <taxon>Actinomycetota</taxon>
        <taxon>Actinomycetes</taxon>
        <taxon>Mycobacteriales</taxon>
        <taxon>Nocardiaceae</taxon>
        <taxon>Nocardia</taxon>
    </lineage>
</organism>
<comment type="caution">
    <text evidence="4">The sequence shown here is derived from an EMBL/GenBank/DDBJ whole genome shotgun (WGS) entry which is preliminary data.</text>
</comment>
<protein>
    <submittedName>
        <fullName evidence="4">Aldehyde dehydrogenase (NADP(+))</fullName>
    </submittedName>
</protein>
<dbReference type="PANTHER" id="PTHR43353">
    <property type="entry name" value="SUCCINATE-SEMIALDEHYDE DEHYDROGENASE, MITOCHONDRIAL"/>
    <property type="match status" value="1"/>
</dbReference>
<dbReference type="InterPro" id="IPR050740">
    <property type="entry name" value="Aldehyde_DH_Superfamily"/>
</dbReference>
<feature type="region of interest" description="Disordered" evidence="2">
    <location>
        <begin position="326"/>
        <end position="364"/>
    </location>
</feature>
<dbReference type="InterPro" id="IPR016162">
    <property type="entry name" value="Ald_DH_N"/>
</dbReference>
<keyword evidence="1" id="KW-0560">Oxidoreductase</keyword>
<reference evidence="4 5" key="1">
    <citation type="submission" date="2021-06" db="EMBL/GenBank/DDBJ databases">
        <title>Actinomycetes sequencing.</title>
        <authorList>
            <person name="Shan Q."/>
        </authorList>
    </citation>
    <scope>NUCLEOTIDE SEQUENCE [LARGE SCALE GENOMIC DNA]</scope>
    <source>
        <strain evidence="4 5">NEAU-G5</strain>
    </source>
</reference>